<keyword evidence="1" id="KW-1133">Transmembrane helix</keyword>
<accession>A0AAF3FIA3</accession>
<feature type="transmembrane region" description="Helical" evidence="1">
    <location>
        <begin position="12"/>
        <end position="34"/>
    </location>
</feature>
<dbReference type="Gene3D" id="1.20.1070.10">
    <property type="entry name" value="Rhodopsin 7-helix transmembrane proteins"/>
    <property type="match status" value="1"/>
</dbReference>
<dbReference type="PANTHER" id="PTHR22943">
    <property type="entry name" value="7-TRANSMEMBRANE DOMAIN RECEPTOR C.ELEGANS"/>
    <property type="match status" value="1"/>
</dbReference>
<dbReference type="InterPro" id="IPR019428">
    <property type="entry name" value="7TM_GPCR_serpentine_rcpt_Str"/>
</dbReference>
<feature type="transmembrane region" description="Helical" evidence="1">
    <location>
        <begin position="201"/>
        <end position="227"/>
    </location>
</feature>
<keyword evidence="1" id="KW-0472">Membrane</keyword>
<organism evidence="2 3">
    <name type="scientific">Mesorhabditis belari</name>
    <dbReference type="NCBI Taxonomy" id="2138241"/>
    <lineage>
        <taxon>Eukaryota</taxon>
        <taxon>Metazoa</taxon>
        <taxon>Ecdysozoa</taxon>
        <taxon>Nematoda</taxon>
        <taxon>Chromadorea</taxon>
        <taxon>Rhabditida</taxon>
        <taxon>Rhabditina</taxon>
        <taxon>Rhabditomorpha</taxon>
        <taxon>Rhabditoidea</taxon>
        <taxon>Rhabditidae</taxon>
        <taxon>Mesorhabditinae</taxon>
        <taxon>Mesorhabditis</taxon>
    </lineage>
</organism>
<keyword evidence="1" id="KW-0812">Transmembrane</keyword>
<reference evidence="3" key="1">
    <citation type="submission" date="2024-02" db="UniProtKB">
        <authorList>
            <consortium name="WormBaseParasite"/>
        </authorList>
    </citation>
    <scope>IDENTIFICATION</scope>
</reference>
<evidence type="ECO:0000313" key="3">
    <source>
        <dbReference type="WBParaSite" id="MBELARI_LOCUS6356"/>
    </source>
</evidence>
<dbReference type="WBParaSite" id="MBELARI_LOCUS6356">
    <property type="protein sequence ID" value="MBELARI_LOCUS6356"/>
    <property type="gene ID" value="MBELARI_LOCUS6356"/>
</dbReference>
<feature type="transmembrane region" description="Helical" evidence="1">
    <location>
        <begin position="92"/>
        <end position="113"/>
    </location>
</feature>
<dbReference type="SUPFAM" id="SSF81321">
    <property type="entry name" value="Family A G protein-coupled receptor-like"/>
    <property type="match status" value="1"/>
</dbReference>
<protein>
    <submittedName>
        <fullName evidence="3">Uncharacterized protein</fullName>
    </submittedName>
</protein>
<feature type="transmembrane region" description="Helical" evidence="1">
    <location>
        <begin position="46"/>
        <end position="72"/>
    </location>
</feature>
<evidence type="ECO:0000313" key="2">
    <source>
        <dbReference type="Proteomes" id="UP000887575"/>
    </source>
</evidence>
<feature type="transmembrane region" description="Helical" evidence="1">
    <location>
        <begin position="281"/>
        <end position="306"/>
    </location>
</feature>
<feature type="transmembrane region" description="Helical" evidence="1">
    <location>
        <begin position="247"/>
        <end position="275"/>
    </location>
</feature>
<dbReference type="PANTHER" id="PTHR22943:SF248">
    <property type="entry name" value="SEVEN TM RECEPTOR"/>
    <property type="match status" value="1"/>
</dbReference>
<dbReference type="Pfam" id="PF10326">
    <property type="entry name" value="7TM_GPCR_Str"/>
    <property type="match status" value="1"/>
</dbReference>
<evidence type="ECO:0000256" key="1">
    <source>
        <dbReference type="SAM" id="Phobius"/>
    </source>
</evidence>
<keyword evidence="2" id="KW-1185">Reference proteome</keyword>
<name>A0AAF3FIA3_9BILA</name>
<feature type="transmembrane region" description="Helical" evidence="1">
    <location>
        <begin position="133"/>
        <end position="155"/>
    </location>
</feature>
<sequence>MFEPSWVRAITHIVEITLCVITIIFNLSLIALILTTKSKVLHGYKYLLLSFSLCELGFSITHMLMEPILLVIGNWVVFFGYGALGAHPAGPTLLFLWISFLSQIVLCLMLHFIYRYVMVVRTEWSFLFKSWHLILLLFLLYAGFATALFIVPVIYSKPSKDFNPQIVERFASMGLSPDDVAVLKAPISKELSDGTREYNTFFMAVVTAALGVNLAAIATILFCGRGIHHFLGKAAISERTRRQQHQLFHALIVQTAVPMICIFIPATVFALGTVFEIDVGVAYFPVFTLFVIFPVLDPLVIAYFIADYRRSLKAHLARATRIFEYEHSVTSLHEEPLTDPEKQSSPVAL</sequence>
<proteinExistence type="predicted"/>
<dbReference type="AlphaFoldDB" id="A0AAF3FIA3"/>
<dbReference type="Proteomes" id="UP000887575">
    <property type="component" value="Unassembled WGS sequence"/>
</dbReference>